<dbReference type="AlphaFoldDB" id="D3T947"/>
<dbReference type="RefSeq" id="WP_012997231.1">
    <property type="nucleotide sequence ID" value="NC_013926.1"/>
</dbReference>
<keyword evidence="3" id="KW-1185">Reference proteome</keyword>
<gene>
    <name evidence="2" type="ordered locus">Aboo_0817</name>
</gene>
<dbReference type="EMBL" id="CP001941">
    <property type="protein sequence ID" value="ADD08626.1"/>
    <property type="molecule type" value="Genomic_DNA"/>
</dbReference>
<sequence>MRREKTLIVIGIILILASTGIYAISVSHMGVETLSIPGNGEKNITYNLTYGNYTLTMHTSRKIYYAFRNSSGIIAEGNVSNQIIKKLGHLNGTYTLTIKNMEENATVVALTLKSEKAMMSLSAQLTASGGICLTGLIFGGIGGWLLIRRRRKDVS</sequence>
<dbReference type="KEGG" id="abi:Aboo_0817"/>
<evidence type="ECO:0000313" key="2">
    <source>
        <dbReference type="EMBL" id="ADD08626.1"/>
    </source>
</evidence>
<dbReference type="OrthoDB" id="370248at2157"/>
<keyword evidence="1" id="KW-0812">Transmembrane</keyword>
<organism evidence="2 3">
    <name type="scientific">Aciduliprofundum boonei (strain DSM 19572 / T469)</name>
    <dbReference type="NCBI Taxonomy" id="439481"/>
    <lineage>
        <taxon>Archaea</taxon>
        <taxon>Methanobacteriati</taxon>
        <taxon>Thermoplasmatota</taxon>
        <taxon>DHVE2 group</taxon>
        <taxon>Candidatus Aciduliprofundum</taxon>
    </lineage>
</organism>
<feature type="transmembrane region" description="Helical" evidence="1">
    <location>
        <begin position="125"/>
        <end position="147"/>
    </location>
</feature>
<protein>
    <submittedName>
        <fullName evidence="2">Uncharacterized protein</fullName>
    </submittedName>
</protein>
<evidence type="ECO:0000256" key="1">
    <source>
        <dbReference type="SAM" id="Phobius"/>
    </source>
</evidence>
<accession>D3T947</accession>
<reference evidence="2" key="1">
    <citation type="submission" date="2010-02" db="EMBL/GenBank/DDBJ databases">
        <title>Complete sequence of Aciduliprofundum boonei T469.</title>
        <authorList>
            <consortium name="US DOE Joint Genome Institute"/>
            <person name="Lucas S."/>
            <person name="Copeland A."/>
            <person name="Lapidus A."/>
            <person name="Cheng J.-F."/>
            <person name="Bruce D."/>
            <person name="Goodwin L."/>
            <person name="Pitluck S."/>
            <person name="Saunders E."/>
            <person name="Detter J.C."/>
            <person name="Han C."/>
            <person name="Tapia R."/>
            <person name="Land M."/>
            <person name="Hauser L."/>
            <person name="Kyrpides N."/>
            <person name="Mikhailova N."/>
            <person name="Flores G."/>
            <person name="Reysenbach A.-L."/>
            <person name="Woyke T."/>
        </authorList>
    </citation>
    <scope>NUCLEOTIDE SEQUENCE</scope>
    <source>
        <strain evidence="2">T469</strain>
    </source>
</reference>
<keyword evidence="1" id="KW-1133">Transmembrane helix</keyword>
<dbReference type="HOGENOM" id="CLU_1691444_0_0_2"/>
<dbReference type="GeneID" id="8827767"/>
<name>D3T947_ACIB4</name>
<evidence type="ECO:0000313" key="3">
    <source>
        <dbReference type="Proteomes" id="UP000001400"/>
    </source>
</evidence>
<dbReference type="Proteomes" id="UP000001400">
    <property type="component" value="Chromosome"/>
</dbReference>
<proteinExistence type="predicted"/>
<keyword evidence="1" id="KW-0472">Membrane</keyword>